<evidence type="ECO:0000313" key="3">
    <source>
        <dbReference type="Proteomes" id="UP000608154"/>
    </source>
</evidence>
<dbReference type="EMBL" id="BMHK01000006">
    <property type="protein sequence ID" value="GGB95176.1"/>
    <property type="molecule type" value="Genomic_DNA"/>
</dbReference>
<proteinExistence type="predicted"/>
<feature type="region of interest" description="Disordered" evidence="1">
    <location>
        <begin position="1"/>
        <end position="28"/>
    </location>
</feature>
<reference evidence="2" key="2">
    <citation type="submission" date="2020-09" db="EMBL/GenBank/DDBJ databases">
        <authorList>
            <person name="Sun Q."/>
            <person name="Zhou Y."/>
        </authorList>
    </citation>
    <scope>NUCLEOTIDE SEQUENCE</scope>
    <source>
        <strain evidence="2">CGMCC 1.15095</strain>
    </source>
</reference>
<reference evidence="2" key="1">
    <citation type="journal article" date="2014" name="Int. J. Syst. Evol. Microbiol.">
        <title>Complete genome sequence of Corynebacterium casei LMG S-19264T (=DSM 44701T), isolated from a smear-ripened cheese.</title>
        <authorList>
            <consortium name="US DOE Joint Genome Institute (JGI-PGF)"/>
            <person name="Walter F."/>
            <person name="Albersmeier A."/>
            <person name="Kalinowski J."/>
            <person name="Ruckert C."/>
        </authorList>
    </citation>
    <scope>NUCLEOTIDE SEQUENCE</scope>
    <source>
        <strain evidence="2">CGMCC 1.15095</strain>
    </source>
</reference>
<organism evidence="2 3">
    <name type="scientific">Novosphingobium endophyticum</name>
    <dbReference type="NCBI Taxonomy" id="1955250"/>
    <lineage>
        <taxon>Bacteria</taxon>
        <taxon>Pseudomonadati</taxon>
        <taxon>Pseudomonadota</taxon>
        <taxon>Alphaproteobacteria</taxon>
        <taxon>Sphingomonadales</taxon>
        <taxon>Sphingomonadaceae</taxon>
        <taxon>Novosphingobium</taxon>
    </lineage>
</organism>
<accession>A0A916TRH2</accession>
<dbReference type="Proteomes" id="UP000608154">
    <property type="component" value="Unassembled WGS sequence"/>
</dbReference>
<gene>
    <name evidence="2" type="ORF">GCM10011494_12040</name>
</gene>
<protein>
    <submittedName>
        <fullName evidence="2">Uncharacterized protein</fullName>
    </submittedName>
</protein>
<name>A0A916TRH2_9SPHN</name>
<dbReference type="AlphaFoldDB" id="A0A916TRH2"/>
<evidence type="ECO:0000256" key="1">
    <source>
        <dbReference type="SAM" id="MobiDB-lite"/>
    </source>
</evidence>
<feature type="compositionally biased region" description="Polar residues" evidence="1">
    <location>
        <begin position="17"/>
        <end position="28"/>
    </location>
</feature>
<evidence type="ECO:0000313" key="2">
    <source>
        <dbReference type="EMBL" id="GGB95176.1"/>
    </source>
</evidence>
<sequence>MHFLGTEPFWGGEASGNELTYTTPENQDGETITVSRFAGRGGLSFSGNLAGGAMTLAVTPGECSDGMSDRTYPFTVTLQIGPDVRQGCAWTDHQGYRDATQKE</sequence>
<comment type="caution">
    <text evidence="2">The sequence shown here is derived from an EMBL/GenBank/DDBJ whole genome shotgun (WGS) entry which is preliminary data.</text>
</comment>
<keyword evidence="3" id="KW-1185">Reference proteome</keyword>